<evidence type="ECO:0000256" key="8">
    <source>
        <dbReference type="ARBA" id="ARBA00023136"/>
    </source>
</evidence>
<keyword evidence="8 9" id="KW-0472">Membrane</keyword>
<feature type="region of interest" description="Disordered" evidence="10">
    <location>
        <begin position="307"/>
        <end position="337"/>
    </location>
</feature>
<keyword evidence="7 9" id="KW-0811">Translocation</keyword>
<evidence type="ECO:0000256" key="10">
    <source>
        <dbReference type="SAM" id="MobiDB-lite"/>
    </source>
</evidence>
<accession>A0A6J4RTX4</accession>
<dbReference type="Pfam" id="PF02355">
    <property type="entry name" value="SecD_SecF_C"/>
    <property type="match status" value="1"/>
</dbReference>
<comment type="subcellular location">
    <subcellularLocation>
        <location evidence="1 9">Cell membrane</location>
        <topology evidence="1 9">Multi-pass membrane protein</topology>
    </subcellularLocation>
</comment>
<sequence>MLRIFHNTTFDFIRWWRWAAGLTAAFIAIGLASFAVNPGLNRSIEFTGGTLMQLQFAQPPRAADVRGALESAGVTGAEIQQFGSSREYTVRVQDQRQVALQAAGAEGVARTIRAALERRFAPGSFTVVRTEAVGPRVGEELTRGAIIAILVSSLITLIYLAFRFEWRFGLAAVLSSAHDVLVTLAFIKLMHLEISLTVVAGILTLLGYSLNDTIIIFDRVREDLRKGRSEPLQATLNRAINETLPRSVLTHVTTFLATLALLIFAGEVIRPFAWVMSFGIFVATFSSIYVAGPLLLWIEHKWPRGNSASNRAARPPQSREPRARQGSAAANALPTTR</sequence>
<dbReference type="InterPro" id="IPR022645">
    <property type="entry name" value="SecD/SecF_bac"/>
</dbReference>
<evidence type="ECO:0000256" key="7">
    <source>
        <dbReference type="ARBA" id="ARBA00023010"/>
    </source>
</evidence>
<feature type="transmembrane region" description="Helical" evidence="9">
    <location>
        <begin position="272"/>
        <end position="298"/>
    </location>
</feature>
<name>A0A6J4RTX4_9ACTN</name>
<evidence type="ECO:0000256" key="4">
    <source>
        <dbReference type="ARBA" id="ARBA00022692"/>
    </source>
</evidence>
<dbReference type="NCBIfam" id="TIGR00966">
    <property type="entry name" value="transloc_SecF"/>
    <property type="match status" value="1"/>
</dbReference>
<dbReference type="AlphaFoldDB" id="A0A6J4RTX4"/>
<reference evidence="12" key="1">
    <citation type="submission" date="2020-02" db="EMBL/GenBank/DDBJ databases">
        <authorList>
            <person name="Meier V. D."/>
        </authorList>
    </citation>
    <scope>NUCLEOTIDE SEQUENCE</scope>
    <source>
        <strain evidence="12">AVDCRST_MAG38</strain>
    </source>
</reference>
<evidence type="ECO:0000259" key="11">
    <source>
        <dbReference type="Pfam" id="PF02355"/>
    </source>
</evidence>
<proteinExistence type="inferred from homology"/>
<evidence type="ECO:0000256" key="2">
    <source>
        <dbReference type="ARBA" id="ARBA00022448"/>
    </source>
</evidence>
<keyword evidence="2 9" id="KW-0813">Transport</keyword>
<feature type="transmembrane region" description="Helical" evidence="9">
    <location>
        <begin position="248"/>
        <end position="266"/>
    </location>
</feature>
<evidence type="ECO:0000313" key="12">
    <source>
        <dbReference type="EMBL" id="CAA9475870.1"/>
    </source>
</evidence>
<dbReference type="InterPro" id="IPR022813">
    <property type="entry name" value="SecD/SecF_arch_bac"/>
</dbReference>
<evidence type="ECO:0000256" key="3">
    <source>
        <dbReference type="ARBA" id="ARBA00022475"/>
    </source>
</evidence>
<keyword evidence="4 9" id="KW-0812">Transmembrane</keyword>
<dbReference type="GO" id="GO:0043952">
    <property type="term" value="P:protein transport by the Sec complex"/>
    <property type="evidence" value="ECO:0007669"/>
    <property type="project" value="UniProtKB-UniRule"/>
</dbReference>
<dbReference type="PANTHER" id="PTHR30081">
    <property type="entry name" value="PROTEIN-EXPORT MEMBRANE PROTEIN SEC"/>
    <property type="match status" value="1"/>
</dbReference>
<dbReference type="InterPro" id="IPR022646">
    <property type="entry name" value="SecD/SecF_CS"/>
</dbReference>
<dbReference type="GO" id="GO:0015450">
    <property type="term" value="F:protein-transporting ATPase activity"/>
    <property type="evidence" value="ECO:0007669"/>
    <property type="project" value="InterPro"/>
</dbReference>
<dbReference type="NCBIfam" id="TIGR00916">
    <property type="entry name" value="2A0604s01"/>
    <property type="match status" value="1"/>
</dbReference>
<organism evidence="12">
    <name type="scientific">uncultured Solirubrobacteraceae bacterium</name>
    <dbReference type="NCBI Taxonomy" id="1162706"/>
    <lineage>
        <taxon>Bacteria</taxon>
        <taxon>Bacillati</taxon>
        <taxon>Actinomycetota</taxon>
        <taxon>Thermoleophilia</taxon>
        <taxon>Solirubrobacterales</taxon>
        <taxon>Solirubrobacteraceae</taxon>
        <taxon>environmental samples</taxon>
    </lineage>
</organism>
<evidence type="ECO:0000256" key="9">
    <source>
        <dbReference type="HAMAP-Rule" id="MF_01464"/>
    </source>
</evidence>
<keyword evidence="6 9" id="KW-1133">Transmembrane helix</keyword>
<dbReference type="GO" id="GO:0065002">
    <property type="term" value="P:intracellular protein transmembrane transport"/>
    <property type="evidence" value="ECO:0007669"/>
    <property type="project" value="UniProtKB-UniRule"/>
</dbReference>
<evidence type="ECO:0000256" key="5">
    <source>
        <dbReference type="ARBA" id="ARBA00022927"/>
    </source>
</evidence>
<dbReference type="SUPFAM" id="SSF82866">
    <property type="entry name" value="Multidrug efflux transporter AcrB transmembrane domain"/>
    <property type="match status" value="1"/>
</dbReference>
<comment type="caution">
    <text evidence="9">Lacks conserved residue(s) required for the propagation of feature annotation.</text>
</comment>
<dbReference type="InterPro" id="IPR055344">
    <property type="entry name" value="SecD_SecF_C_bact"/>
</dbReference>
<keyword evidence="5 9" id="KW-0653">Protein transport</keyword>
<comment type="function">
    <text evidence="9">Part of the Sec protein translocase complex. Interacts with the SecYEG preprotein conducting channel. SecDF uses the proton motive force (PMF) to complete protein translocation after the ATP-dependent function of SecA.</text>
</comment>
<dbReference type="HAMAP" id="MF_01464_B">
    <property type="entry name" value="SecF_B"/>
    <property type="match status" value="1"/>
</dbReference>
<gene>
    <name evidence="9" type="primary">secF</name>
    <name evidence="12" type="ORF">AVDCRST_MAG38-1660</name>
</gene>
<dbReference type="InterPro" id="IPR048634">
    <property type="entry name" value="SecD_SecF_C"/>
</dbReference>
<evidence type="ECO:0000256" key="6">
    <source>
        <dbReference type="ARBA" id="ARBA00022989"/>
    </source>
</evidence>
<keyword evidence="3 9" id="KW-1003">Cell membrane</keyword>
<dbReference type="Gene3D" id="1.20.1640.10">
    <property type="entry name" value="Multidrug efflux transporter AcrB transmembrane domain"/>
    <property type="match status" value="1"/>
</dbReference>
<dbReference type="PRINTS" id="PR01755">
    <property type="entry name" value="SECFTRNLCASE"/>
</dbReference>
<evidence type="ECO:0000256" key="1">
    <source>
        <dbReference type="ARBA" id="ARBA00004651"/>
    </source>
</evidence>
<dbReference type="EMBL" id="CADCVJ010000139">
    <property type="protein sequence ID" value="CAA9475870.1"/>
    <property type="molecule type" value="Genomic_DNA"/>
</dbReference>
<feature type="transmembrane region" description="Helical" evidence="9">
    <location>
        <begin position="144"/>
        <end position="162"/>
    </location>
</feature>
<dbReference type="InterPro" id="IPR005665">
    <property type="entry name" value="SecF_bac"/>
</dbReference>
<protein>
    <recommendedName>
        <fullName evidence="9">Protein-export membrane protein SecF</fullName>
    </recommendedName>
</protein>
<dbReference type="Pfam" id="PF07549">
    <property type="entry name" value="Sec_GG"/>
    <property type="match status" value="1"/>
</dbReference>
<dbReference type="PANTHER" id="PTHR30081:SF8">
    <property type="entry name" value="PROTEIN TRANSLOCASE SUBUNIT SECF"/>
    <property type="match status" value="1"/>
</dbReference>
<comment type="similarity">
    <text evidence="9">Belongs to the SecD/SecF family. SecF subfamily.</text>
</comment>
<comment type="subunit">
    <text evidence="9">Forms a complex with SecD. Part of the essential Sec protein translocation apparatus which comprises SecA, SecYEG and auxiliary proteins SecDF. Other proteins may also be involved.</text>
</comment>
<feature type="transmembrane region" description="Helical" evidence="9">
    <location>
        <begin position="15"/>
        <end position="36"/>
    </location>
</feature>
<dbReference type="GO" id="GO:0005886">
    <property type="term" value="C:plasma membrane"/>
    <property type="evidence" value="ECO:0007669"/>
    <property type="project" value="UniProtKB-SubCell"/>
</dbReference>
<feature type="domain" description="Protein export membrane protein SecD/SecF C-terminal" evidence="11">
    <location>
        <begin position="122"/>
        <end position="300"/>
    </location>
</feature>
<dbReference type="GO" id="GO:0006605">
    <property type="term" value="P:protein targeting"/>
    <property type="evidence" value="ECO:0007669"/>
    <property type="project" value="UniProtKB-UniRule"/>
</dbReference>